<dbReference type="STRING" id="3469.A0A4Y7LE79"/>
<dbReference type="AlphaFoldDB" id="A0A4Y7LE79"/>
<evidence type="ECO:0000256" key="1">
    <source>
        <dbReference type="PROSITE-ProRule" id="PRU00221"/>
    </source>
</evidence>
<feature type="repeat" description="WD" evidence="1">
    <location>
        <begin position="12"/>
        <end position="32"/>
    </location>
</feature>
<accession>A0A4Y7LE79</accession>
<protein>
    <submittedName>
        <fullName evidence="2">Uncharacterized protein</fullName>
    </submittedName>
</protein>
<organism evidence="2 3">
    <name type="scientific">Papaver somniferum</name>
    <name type="common">Opium poppy</name>
    <dbReference type="NCBI Taxonomy" id="3469"/>
    <lineage>
        <taxon>Eukaryota</taxon>
        <taxon>Viridiplantae</taxon>
        <taxon>Streptophyta</taxon>
        <taxon>Embryophyta</taxon>
        <taxon>Tracheophyta</taxon>
        <taxon>Spermatophyta</taxon>
        <taxon>Magnoliopsida</taxon>
        <taxon>Ranunculales</taxon>
        <taxon>Papaveraceae</taxon>
        <taxon>Papaveroideae</taxon>
        <taxon>Papaver</taxon>
    </lineage>
</organism>
<gene>
    <name evidence="2" type="ORF">C5167_046319</name>
</gene>
<proteinExistence type="predicted"/>
<dbReference type="PANTHER" id="PTHR22848">
    <property type="entry name" value="WD40 REPEAT PROTEIN"/>
    <property type="match status" value="1"/>
</dbReference>
<dbReference type="InterPro" id="IPR045184">
    <property type="entry name" value="SMU1"/>
</dbReference>
<dbReference type="EMBL" id="CM010725">
    <property type="protein sequence ID" value="RZC83536.1"/>
    <property type="molecule type" value="Genomic_DNA"/>
</dbReference>
<evidence type="ECO:0000313" key="3">
    <source>
        <dbReference type="Proteomes" id="UP000316621"/>
    </source>
</evidence>
<dbReference type="Gene3D" id="2.130.10.10">
    <property type="entry name" value="YVTN repeat-like/Quinoprotein amine dehydrogenase"/>
    <property type="match status" value="1"/>
</dbReference>
<reference evidence="2 3" key="1">
    <citation type="journal article" date="2018" name="Science">
        <title>The opium poppy genome and morphinan production.</title>
        <authorList>
            <person name="Guo L."/>
            <person name="Winzer T."/>
            <person name="Yang X."/>
            <person name="Li Y."/>
            <person name="Ning Z."/>
            <person name="He Z."/>
            <person name="Teodor R."/>
            <person name="Lu Y."/>
            <person name="Bowser T.A."/>
            <person name="Graham I.A."/>
            <person name="Ye K."/>
        </authorList>
    </citation>
    <scope>NUCLEOTIDE SEQUENCE [LARGE SCALE GENOMIC DNA]</scope>
    <source>
        <strain evidence="3">cv. HN1</strain>
        <tissue evidence="2">Leaves</tissue>
    </source>
</reference>
<dbReference type="InterPro" id="IPR015943">
    <property type="entry name" value="WD40/YVTN_repeat-like_dom_sf"/>
</dbReference>
<name>A0A4Y7LE79_PAPSO</name>
<dbReference type="InterPro" id="IPR001680">
    <property type="entry name" value="WD40_rpt"/>
</dbReference>
<evidence type="ECO:0000313" key="2">
    <source>
        <dbReference type="EMBL" id="RZC83536.1"/>
    </source>
</evidence>
<dbReference type="PROSITE" id="PS50082">
    <property type="entry name" value="WD_REPEATS_2"/>
    <property type="match status" value="1"/>
</dbReference>
<feature type="non-terminal residue" evidence="2">
    <location>
        <position position="1"/>
    </location>
</feature>
<dbReference type="Gramene" id="RZC83536">
    <property type="protein sequence ID" value="RZC83536"/>
    <property type="gene ID" value="C5167_046319"/>
</dbReference>
<sequence length="53" mass="5958">FGKKSHPECARFSPDGQVLVSCSVDGFIEVWDHISGKLKKDLRYQADVSILSY</sequence>
<keyword evidence="3" id="KW-1185">Reference proteome</keyword>
<dbReference type="Pfam" id="PF00400">
    <property type="entry name" value="WD40"/>
    <property type="match status" value="1"/>
</dbReference>
<dbReference type="InterPro" id="IPR011047">
    <property type="entry name" value="Quinoprotein_ADH-like_sf"/>
</dbReference>
<dbReference type="SUPFAM" id="SSF50998">
    <property type="entry name" value="Quinoprotein alcohol dehydrogenase-like"/>
    <property type="match status" value="1"/>
</dbReference>
<keyword evidence="1" id="KW-0853">WD repeat</keyword>
<dbReference type="GO" id="GO:0000398">
    <property type="term" value="P:mRNA splicing, via spliceosome"/>
    <property type="evidence" value="ECO:0007669"/>
    <property type="project" value="InterPro"/>
</dbReference>
<dbReference type="Proteomes" id="UP000316621">
    <property type="component" value="Chromosome 11"/>
</dbReference>